<dbReference type="Pfam" id="PF07687">
    <property type="entry name" value="M20_dimer"/>
    <property type="match status" value="1"/>
</dbReference>
<evidence type="ECO:0000313" key="6">
    <source>
        <dbReference type="EMBL" id="SEV85727.1"/>
    </source>
</evidence>
<keyword evidence="3" id="KW-0378">Hydrolase</keyword>
<dbReference type="InterPro" id="IPR002933">
    <property type="entry name" value="Peptidase_M20"/>
</dbReference>
<sequence length="511" mass="57237">MNYFSRLSLLLIFCYSLSLNAQKIKPKDYDALALEYAQKSVATDLKDFLSIPNNALIPGHAENNLAYLEKEFEKRGFTTELLSTVSKTAFFASLNVPKAEQTVLFYMHFDGQPVDPTKWLQEDAYKPVLKERTADGWEEVSWNVLEEGYDDELRVFARSASDDKSPITMFLQAMDILKDRKHLPKFNVKVILDPEEEQGSKGMPDAVDKYREKLTADHMVILDGPIHDSNQPTLVFGCRGIATFELTVFGPRLPQHSGHFGNYAPNPALRLSQLLASMKSETGVTTIPGFYDGIELTPEIRSILAAVPDDTVQIKKRVGIAETDKVGRNYQEAMQYPSLNIRGMSSGWVGDEARTIVPDKATATIDIRLVPETDGNRLVGLVKQHIEDAGYYIIEGREPTEEERMKYGKIIRFDYDADQTWKAFNTPINSPTGQWLYSTLKEAHNEEVARIRLAGGSVPIAFFVNGLGVPAILVPVVNPDNNQHSPNENLRLGHYKNGIKTALAILNSPIK</sequence>
<gene>
    <name evidence="6" type="ORF">SAMN05216290_0255</name>
</gene>
<feature type="signal peptide" evidence="4">
    <location>
        <begin position="1"/>
        <end position="21"/>
    </location>
</feature>
<dbReference type="GO" id="GO:0008233">
    <property type="term" value="F:peptidase activity"/>
    <property type="evidence" value="ECO:0007669"/>
    <property type="project" value="UniProtKB-KW"/>
</dbReference>
<dbReference type="GeneID" id="99985019"/>
<dbReference type="Gene3D" id="3.30.70.360">
    <property type="match status" value="1"/>
</dbReference>
<evidence type="ECO:0000256" key="2">
    <source>
        <dbReference type="ARBA" id="ARBA00022723"/>
    </source>
</evidence>
<dbReference type="Gene3D" id="3.40.630.10">
    <property type="entry name" value="Zn peptidases"/>
    <property type="match status" value="1"/>
</dbReference>
<reference evidence="7" key="1">
    <citation type="submission" date="2016-10" db="EMBL/GenBank/DDBJ databases">
        <authorList>
            <person name="Varghese N."/>
            <person name="Submissions S."/>
        </authorList>
    </citation>
    <scope>NUCLEOTIDE SEQUENCE [LARGE SCALE GENOMIC DNA]</scope>
    <source>
        <strain evidence="7">CGMCC 1.12402</strain>
    </source>
</reference>
<feature type="chain" id="PRO_5011640669" evidence="4">
    <location>
        <begin position="22"/>
        <end position="511"/>
    </location>
</feature>
<keyword evidence="1" id="KW-0645">Protease</keyword>
<dbReference type="RefSeq" id="WP_090256581.1">
    <property type="nucleotide sequence ID" value="NZ_FOIR01000001.1"/>
</dbReference>
<evidence type="ECO:0000256" key="1">
    <source>
        <dbReference type="ARBA" id="ARBA00022670"/>
    </source>
</evidence>
<organism evidence="6 7">
    <name type="scientific">Roseivirga pacifica</name>
    <dbReference type="NCBI Taxonomy" id="1267423"/>
    <lineage>
        <taxon>Bacteria</taxon>
        <taxon>Pseudomonadati</taxon>
        <taxon>Bacteroidota</taxon>
        <taxon>Cytophagia</taxon>
        <taxon>Cytophagales</taxon>
        <taxon>Roseivirgaceae</taxon>
        <taxon>Roseivirga</taxon>
    </lineage>
</organism>
<dbReference type="Pfam" id="PF01546">
    <property type="entry name" value="Peptidase_M20"/>
    <property type="match status" value="1"/>
</dbReference>
<keyword evidence="2" id="KW-0479">Metal-binding</keyword>
<dbReference type="PANTHER" id="PTHR43270">
    <property type="entry name" value="BETA-ALA-HIS DIPEPTIDASE"/>
    <property type="match status" value="1"/>
</dbReference>
<name>A0A1I0MB88_9BACT</name>
<evidence type="ECO:0000313" key="7">
    <source>
        <dbReference type="Proteomes" id="UP000199437"/>
    </source>
</evidence>
<keyword evidence="7" id="KW-1185">Reference proteome</keyword>
<dbReference type="GO" id="GO:0006508">
    <property type="term" value="P:proteolysis"/>
    <property type="evidence" value="ECO:0007669"/>
    <property type="project" value="UniProtKB-KW"/>
</dbReference>
<dbReference type="EMBL" id="FOIR01000001">
    <property type="protein sequence ID" value="SEV85727.1"/>
    <property type="molecule type" value="Genomic_DNA"/>
</dbReference>
<feature type="domain" description="Peptidase M20 dimerisation" evidence="5">
    <location>
        <begin position="238"/>
        <end position="389"/>
    </location>
</feature>
<dbReference type="OrthoDB" id="9761532at2"/>
<dbReference type="InterPro" id="IPR011650">
    <property type="entry name" value="Peptidase_M20_dimer"/>
</dbReference>
<proteinExistence type="predicted"/>
<dbReference type="GO" id="GO:0046872">
    <property type="term" value="F:metal ion binding"/>
    <property type="evidence" value="ECO:0007669"/>
    <property type="project" value="UniProtKB-KW"/>
</dbReference>
<dbReference type="STRING" id="1267423.SAMN05216290_0255"/>
<dbReference type="AlphaFoldDB" id="A0A1I0MB88"/>
<evidence type="ECO:0000256" key="3">
    <source>
        <dbReference type="ARBA" id="ARBA00022801"/>
    </source>
</evidence>
<evidence type="ECO:0000256" key="4">
    <source>
        <dbReference type="SAM" id="SignalP"/>
    </source>
</evidence>
<protein>
    <submittedName>
        <fullName evidence="6">Acetylornithine deacetylase/Succinyl-diaminopimelate desuccinylase</fullName>
    </submittedName>
</protein>
<dbReference type="PANTHER" id="PTHR43270:SF8">
    <property type="entry name" value="DI- AND TRIPEPTIDASE DUG2-RELATED"/>
    <property type="match status" value="1"/>
</dbReference>
<keyword evidence="4" id="KW-0732">Signal</keyword>
<evidence type="ECO:0000259" key="5">
    <source>
        <dbReference type="Pfam" id="PF07687"/>
    </source>
</evidence>
<dbReference type="SUPFAM" id="SSF53187">
    <property type="entry name" value="Zn-dependent exopeptidases"/>
    <property type="match status" value="1"/>
</dbReference>
<accession>A0A1I0MB88</accession>
<dbReference type="InterPro" id="IPR051458">
    <property type="entry name" value="Cyt/Met_Dipeptidase"/>
</dbReference>
<dbReference type="Proteomes" id="UP000199437">
    <property type="component" value="Unassembled WGS sequence"/>
</dbReference>